<protein>
    <submittedName>
        <fullName evidence="9">Paraquat-inducible protein</fullName>
    </submittedName>
</protein>
<reference evidence="10" key="1">
    <citation type="journal article" date="2018" name="Front. Microbiol.">
        <title>Genome-Based Analysis Reveals the Taxonomy and Diversity of the Family Idiomarinaceae.</title>
        <authorList>
            <person name="Liu Y."/>
            <person name="Lai Q."/>
            <person name="Shao Z."/>
        </authorList>
    </citation>
    <scope>NUCLEOTIDE SEQUENCE [LARGE SCALE GENOMIC DNA]</scope>
    <source>
        <strain evidence="10">R22</strain>
    </source>
</reference>
<evidence type="ECO:0000313" key="9">
    <source>
        <dbReference type="EMBL" id="RUO67235.1"/>
    </source>
</evidence>
<keyword evidence="4" id="KW-0997">Cell inner membrane</keyword>
<keyword evidence="6 8" id="KW-1133">Transmembrane helix</keyword>
<dbReference type="InterPro" id="IPR005219">
    <property type="entry name" value="PqiA-like_proteobact"/>
</dbReference>
<evidence type="ECO:0000256" key="4">
    <source>
        <dbReference type="ARBA" id="ARBA00022519"/>
    </source>
</evidence>
<feature type="transmembrane region" description="Helical" evidence="8">
    <location>
        <begin position="102"/>
        <end position="127"/>
    </location>
</feature>
<dbReference type="Pfam" id="PF04403">
    <property type="entry name" value="PqiA"/>
    <property type="match status" value="2"/>
</dbReference>
<comment type="caution">
    <text evidence="9">The sequence shown here is derived from an EMBL/GenBank/DDBJ whole genome shotgun (WGS) entry which is preliminary data.</text>
</comment>
<dbReference type="PANTHER" id="PTHR30462">
    <property type="entry name" value="INTERMEMBRANE TRANSPORT PROTEIN PQIB-RELATED"/>
    <property type="match status" value="1"/>
</dbReference>
<comment type="subcellular location">
    <subcellularLocation>
        <location evidence="1">Cell inner membrane</location>
        <topology evidence="1">Multi-pass membrane protein</topology>
    </subcellularLocation>
</comment>
<evidence type="ECO:0000256" key="8">
    <source>
        <dbReference type="SAM" id="Phobius"/>
    </source>
</evidence>
<dbReference type="OrthoDB" id="9800207at2"/>
<feature type="transmembrane region" description="Helical" evidence="8">
    <location>
        <begin position="53"/>
        <end position="72"/>
    </location>
</feature>
<feature type="transmembrane region" description="Helical" evidence="8">
    <location>
        <begin position="260"/>
        <end position="279"/>
    </location>
</feature>
<dbReference type="InterPro" id="IPR051800">
    <property type="entry name" value="PqiA-PqiB_transport"/>
</dbReference>
<keyword evidence="7 8" id="KW-0472">Membrane</keyword>
<dbReference type="GO" id="GO:0005886">
    <property type="term" value="C:plasma membrane"/>
    <property type="evidence" value="ECO:0007669"/>
    <property type="project" value="UniProtKB-SubCell"/>
</dbReference>
<dbReference type="RefSeq" id="WP_126782724.1">
    <property type="nucleotide sequence ID" value="NZ_PIQC01000007.1"/>
</dbReference>
<gene>
    <name evidence="9" type="ORF">CWI78_10325</name>
</gene>
<proteinExistence type="inferred from homology"/>
<dbReference type="NCBIfam" id="TIGR00155">
    <property type="entry name" value="pqiA_fam"/>
    <property type="match status" value="1"/>
</dbReference>
<dbReference type="InterPro" id="IPR007498">
    <property type="entry name" value="PqiA-like"/>
</dbReference>
<feature type="transmembrane region" description="Helical" evidence="8">
    <location>
        <begin position="174"/>
        <end position="194"/>
    </location>
</feature>
<dbReference type="Proteomes" id="UP000288058">
    <property type="component" value="Unassembled WGS sequence"/>
</dbReference>
<sequence>MTTSRATPHEKTEVVGCPQCDWVSRRVPLLTNEQSECPRCGYILEDGNNAGQYTLLAVAIAALVLLFASLSVDFIRYSAAGVEQSMTLMDAAWQLSYFHEKVLAVLVLLTVIIIPCIYLLCLIWVYSQLETSGPNRLNLYLLRTMEHLKPWLMTDIFLLGTLVALVKISSLAEVRLLEGFWGFSVFVVLLLFVYERAKRTPVWQYFSVMNRPDLSAQAGLTAGEQGLMTCTLCHALNSRDSRNCYQCTEPQKTSWWRKPGATLALITAGAIMLIPAHWLPVMETVRFGNDQPATIIGGVTELWQSGDKPIAIIVFVASLVIPVAKVLVLGVLLLLARWQTPAMVRNRLLLFKVTDWIGRWSMIDVFVVAILVALVRSGTVMSVYPGSAAVSFAAAVVLTMLAAMSFDTRLFWREADR</sequence>
<accession>A0A432YV84</accession>
<keyword evidence="3" id="KW-1003">Cell membrane</keyword>
<evidence type="ECO:0000256" key="1">
    <source>
        <dbReference type="ARBA" id="ARBA00004429"/>
    </source>
</evidence>
<feature type="transmembrane region" description="Helical" evidence="8">
    <location>
        <begin position="356"/>
        <end position="375"/>
    </location>
</feature>
<organism evidence="9 10">
    <name type="scientific">Idiomarina ramblicola</name>
    <dbReference type="NCBI Taxonomy" id="263724"/>
    <lineage>
        <taxon>Bacteria</taxon>
        <taxon>Pseudomonadati</taxon>
        <taxon>Pseudomonadota</taxon>
        <taxon>Gammaproteobacteria</taxon>
        <taxon>Alteromonadales</taxon>
        <taxon>Idiomarinaceae</taxon>
        <taxon>Idiomarina</taxon>
    </lineage>
</organism>
<comment type="similarity">
    <text evidence="2">Belongs to the PqiA family.</text>
</comment>
<feature type="transmembrane region" description="Helical" evidence="8">
    <location>
        <begin position="310"/>
        <end position="335"/>
    </location>
</feature>
<evidence type="ECO:0000256" key="2">
    <source>
        <dbReference type="ARBA" id="ARBA00007555"/>
    </source>
</evidence>
<feature type="transmembrane region" description="Helical" evidence="8">
    <location>
        <begin position="148"/>
        <end position="168"/>
    </location>
</feature>
<dbReference type="AlphaFoldDB" id="A0A432YV84"/>
<dbReference type="PANTHER" id="PTHR30462:SF3">
    <property type="entry name" value="INTERMEMBRANE TRANSPORT PROTEIN PQIA"/>
    <property type="match status" value="1"/>
</dbReference>
<keyword evidence="5 8" id="KW-0812">Transmembrane</keyword>
<feature type="transmembrane region" description="Helical" evidence="8">
    <location>
        <begin position="381"/>
        <end position="403"/>
    </location>
</feature>
<dbReference type="EMBL" id="PIQC01000007">
    <property type="protein sequence ID" value="RUO67235.1"/>
    <property type="molecule type" value="Genomic_DNA"/>
</dbReference>
<evidence type="ECO:0000313" key="10">
    <source>
        <dbReference type="Proteomes" id="UP000288058"/>
    </source>
</evidence>
<evidence type="ECO:0000256" key="7">
    <source>
        <dbReference type="ARBA" id="ARBA00023136"/>
    </source>
</evidence>
<evidence type="ECO:0000256" key="5">
    <source>
        <dbReference type="ARBA" id="ARBA00022692"/>
    </source>
</evidence>
<evidence type="ECO:0000256" key="3">
    <source>
        <dbReference type="ARBA" id="ARBA00022475"/>
    </source>
</evidence>
<keyword evidence="10" id="KW-1185">Reference proteome</keyword>
<name>A0A432YV84_9GAMM</name>
<evidence type="ECO:0000256" key="6">
    <source>
        <dbReference type="ARBA" id="ARBA00022989"/>
    </source>
</evidence>